<dbReference type="GO" id="GO:0004869">
    <property type="term" value="F:cysteine-type endopeptidase inhibitor activity"/>
    <property type="evidence" value="ECO:0007669"/>
    <property type="project" value="UniProtKB-KW"/>
</dbReference>
<dbReference type="PANTHER" id="PTHR47116">
    <property type="entry name" value="PHLOEM FILAMENT PROTEIN"/>
    <property type="match status" value="1"/>
</dbReference>
<dbReference type="EMBL" id="RWGY01000469">
    <property type="protein sequence ID" value="TVU01252.1"/>
    <property type="molecule type" value="Genomic_DNA"/>
</dbReference>
<keyword evidence="3" id="KW-0789">Thiol protease inhibitor</keyword>
<proteinExistence type="inferred from homology"/>
<dbReference type="Proteomes" id="UP000324897">
    <property type="component" value="Unassembled WGS sequence"/>
</dbReference>
<feature type="domain" description="Cystatin" evidence="5">
    <location>
        <begin position="29"/>
        <end position="91"/>
    </location>
</feature>
<accession>A0A5J9SQD5</accession>
<feature type="chain" id="PRO_5023809480" description="Cystatin domain-containing protein" evidence="4">
    <location>
        <begin position="24"/>
        <end position="93"/>
    </location>
</feature>
<dbReference type="OrthoDB" id="687343at2759"/>
<dbReference type="Gene3D" id="3.10.450.10">
    <property type="match status" value="1"/>
</dbReference>
<dbReference type="CDD" id="cd00042">
    <property type="entry name" value="CY"/>
    <property type="match status" value="1"/>
</dbReference>
<dbReference type="Gramene" id="TVU01252">
    <property type="protein sequence ID" value="TVU01252"/>
    <property type="gene ID" value="EJB05_53291"/>
</dbReference>
<evidence type="ECO:0000256" key="1">
    <source>
        <dbReference type="ARBA" id="ARBA00007233"/>
    </source>
</evidence>
<reference evidence="6 7" key="1">
    <citation type="journal article" date="2019" name="Sci. Rep.">
        <title>A high-quality genome of Eragrostis curvula grass provides insights into Poaceae evolution and supports new strategies to enhance forage quality.</title>
        <authorList>
            <person name="Carballo J."/>
            <person name="Santos B.A.C.M."/>
            <person name="Zappacosta D."/>
            <person name="Garbus I."/>
            <person name="Selva J.P."/>
            <person name="Gallo C.A."/>
            <person name="Diaz A."/>
            <person name="Albertini E."/>
            <person name="Caccamo M."/>
            <person name="Echenique V."/>
        </authorList>
    </citation>
    <scope>NUCLEOTIDE SEQUENCE [LARGE SCALE GENOMIC DNA]</scope>
    <source>
        <strain evidence="7">cv. Victoria</strain>
        <tissue evidence="6">Leaf</tissue>
    </source>
</reference>
<sequence length="93" mass="10037">MRTILLFVAGAIAIYLAATPTTAIPIPANIDDPLVQDLGSWAVIEHVKQANDGIKFNKVVSGVQTFPGLGYNFDLIIDALNRDGKHGKYEAKN</sequence>
<evidence type="ECO:0000313" key="7">
    <source>
        <dbReference type="Proteomes" id="UP000324897"/>
    </source>
</evidence>
<evidence type="ECO:0000313" key="6">
    <source>
        <dbReference type="EMBL" id="TVU01252.1"/>
    </source>
</evidence>
<evidence type="ECO:0000256" key="4">
    <source>
        <dbReference type="SAM" id="SignalP"/>
    </source>
</evidence>
<dbReference type="InterPro" id="IPR000010">
    <property type="entry name" value="Cystatin_dom"/>
</dbReference>
<feature type="signal peptide" evidence="4">
    <location>
        <begin position="1"/>
        <end position="23"/>
    </location>
</feature>
<dbReference type="SUPFAM" id="SSF54403">
    <property type="entry name" value="Cystatin/monellin"/>
    <property type="match status" value="1"/>
</dbReference>
<evidence type="ECO:0000256" key="3">
    <source>
        <dbReference type="ARBA" id="ARBA00022704"/>
    </source>
</evidence>
<keyword evidence="4" id="KW-0732">Signal</keyword>
<name>A0A5J9SQD5_9POAL</name>
<dbReference type="Pfam" id="PF16845">
    <property type="entry name" value="SQAPI"/>
    <property type="match status" value="1"/>
</dbReference>
<dbReference type="InterPro" id="IPR046350">
    <property type="entry name" value="Cystatin_sf"/>
</dbReference>
<protein>
    <recommendedName>
        <fullName evidence="5">Cystatin domain-containing protein</fullName>
    </recommendedName>
</protein>
<evidence type="ECO:0000256" key="2">
    <source>
        <dbReference type="ARBA" id="ARBA00022690"/>
    </source>
</evidence>
<keyword evidence="7" id="KW-1185">Reference proteome</keyword>
<gene>
    <name evidence="6" type="ORF">EJB05_53291</name>
</gene>
<dbReference type="InterPro" id="IPR027214">
    <property type="entry name" value="Cystatin"/>
</dbReference>
<organism evidence="6 7">
    <name type="scientific">Eragrostis curvula</name>
    <name type="common">weeping love grass</name>
    <dbReference type="NCBI Taxonomy" id="38414"/>
    <lineage>
        <taxon>Eukaryota</taxon>
        <taxon>Viridiplantae</taxon>
        <taxon>Streptophyta</taxon>
        <taxon>Embryophyta</taxon>
        <taxon>Tracheophyta</taxon>
        <taxon>Spermatophyta</taxon>
        <taxon>Magnoliopsida</taxon>
        <taxon>Liliopsida</taxon>
        <taxon>Poales</taxon>
        <taxon>Poaceae</taxon>
        <taxon>PACMAD clade</taxon>
        <taxon>Chloridoideae</taxon>
        <taxon>Eragrostideae</taxon>
        <taxon>Eragrostidinae</taxon>
        <taxon>Eragrostis</taxon>
    </lineage>
</organism>
<comment type="similarity">
    <text evidence="1">Belongs to the cystatin family. Phytocystatin subfamily.</text>
</comment>
<evidence type="ECO:0000259" key="5">
    <source>
        <dbReference type="Pfam" id="PF16845"/>
    </source>
</evidence>
<comment type="caution">
    <text evidence="6">The sequence shown here is derived from an EMBL/GenBank/DDBJ whole genome shotgun (WGS) entry which is preliminary data.</text>
</comment>
<feature type="non-terminal residue" evidence="6">
    <location>
        <position position="1"/>
    </location>
</feature>
<dbReference type="AlphaFoldDB" id="A0A5J9SQD5"/>
<keyword evidence="2" id="KW-0646">Protease inhibitor</keyword>